<comment type="caution">
    <text evidence="1">The sequence shown here is derived from an EMBL/GenBank/DDBJ whole genome shotgun (WGS) entry which is preliminary data.</text>
</comment>
<dbReference type="EMBL" id="JAHKSW010000011">
    <property type="protein sequence ID" value="KAG7327049.1"/>
    <property type="molecule type" value="Genomic_DNA"/>
</dbReference>
<name>A0A9D3SPM2_9TELE</name>
<evidence type="ECO:0000313" key="1">
    <source>
        <dbReference type="EMBL" id="KAG7327049.1"/>
    </source>
</evidence>
<gene>
    <name evidence="1" type="ORF">KOW79_010450</name>
</gene>
<sequence>MGVHESWMDWDTPCTRMAGAPRVKNRPNLLGIEERLIGGNLARRPLVQIREAPMFNSHAPVMFFSAPSSKSDLISCEERHARVDTAQEAMCPGALGPSSAAANRLNMRAEAAV</sequence>
<accession>A0A9D3SPM2</accession>
<dbReference type="AlphaFoldDB" id="A0A9D3SPM2"/>
<evidence type="ECO:0000313" key="2">
    <source>
        <dbReference type="Proteomes" id="UP000824219"/>
    </source>
</evidence>
<dbReference type="Proteomes" id="UP000824219">
    <property type="component" value="Linkage Group LG11"/>
</dbReference>
<reference evidence="1 2" key="1">
    <citation type="submission" date="2021-06" db="EMBL/GenBank/DDBJ databases">
        <title>Chromosome-level genome assembly of the red-tail catfish (Hemibagrus wyckioides).</title>
        <authorList>
            <person name="Shao F."/>
        </authorList>
    </citation>
    <scope>NUCLEOTIDE SEQUENCE [LARGE SCALE GENOMIC DNA]</scope>
    <source>
        <strain evidence="1">EC202008001</strain>
        <tissue evidence="1">Blood</tissue>
    </source>
</reference>
<protein>
    <submittedName>
        <fullName evidence="1">Uncharacterized protein</fullName>
    </submittedName>
</protein>
<keyword evidence="2" id="KW-1185">Reference proteome</keyword>
<proteinExistence type="predicted"/>
<organism evidence="1 2">
    <name type="scientific">Hemibagrus wyckioides</name>
    <dbReference type="NCBI Taxonomy" id="337641"/>
    <lineage>
        <taxon>Eukaryota</taxon>
        <taxon>Metazoa</taxon>
        <taxon>Chordata</taxon>
        <taxon>Craniata</taxon>
        <taxon>Vertebrata</taxon>
        <taxon>Euteleostomi</taxon>
        <taxon>Actinopterygii</taxon>
        <taxon>Neopterygii</taxon>
        <taxon>Teleostei</taxon>
        <taxon>Ostariophysi</taxon>
        <taxon>Siluriformes</taxon>
        <taxon>Bagridae</taxon>
        <taxon>Hemibagrus</taxon>
    </lineage>
</organism>